<feature type="compositionally biased region" description="Low complexity" evidence="9">
    <location>
        <begin position="183"/>
        <end position="195"/>
    </location>
</feature>
<keyword evidence="4 10" id="KW-1133">Transmembrane helix</keyword>
<dbReference type="EMBL" id="JARKIK010000039">
    <property type="protein sequence ID" value="KAK8738486.1"/>
    <property type="molecule type" value="Genomic_DNA"/>
</dbReference>
<keyword evidence="13" id="KW-1185">Reference proteome</keyword>
<evidence type="ECO:0000256" key="2">
    <source>
        <dbReference type="ARBA" id="ARBA00010663"/>
    </source>
</evidence>
<dbReference type="AlphaFoldDB" id="A0AAW0XGV3"/>
<protein>
    <recommendedName>
        <fullName evidence="11">G-protein coupled receptors family 1 profile domain-containing protein</fullName>
    </recommendedName>
</protein>
<feature type="non-terminal residue" evidence="12">
    <location>
        <position position="1"/>
    </location>
</feature>
<evidence type="ECO:0000256" key="5">
    <source>
        <dbReference type="ARBA" id="ARBA00023040"/>
    </source>
</evidence>
<dbReference type="InterPro" id="IPR000276">
    <property type="entry name" value="GPCR_Rhodpsn"/>
</dbReference>
<organism evidence="12 13">
    <name type="scientific">Cherax quadricarinatus</name>
    <name type="common">Australian red claw crayfish</name>
    <dbReference type="NCBI Taxonomy" id="27406"/>
    <lineage>
        <taxon>Eukaryota</taxon>
        <taxon>Metazoa</taxon>
        <taxon>Ecdysozoa</taxon>
        <taxon>Arthropoda</taxon>
        <taxon>Crustacea</taxon>
        <taxon>Multicrustacea</taxon>
        <taxon>Malacostraca</taxon>
        <taxon>Eumalacostraca</taxon>
        <taxon>Eucarida</taxon>
        <taxon>Decapoda</taxon>
        <taxon>Pleocyemata</taxon>
        <taxon>Astacidea</taxon>
        <taxon>Parastacoidea</taxon>
        <taxon>Parastacidae</taxon>
        <taxon>Cherax</taxon>
    </lineage>
</organism>
<name>A0AAW0XGV3_CHEQU</name>
<evidence type="ECO:0000256" key="9">
    <source>
        <dbReference type="SAM" id="MobiDB-lite"/>
    </source>
</evidence>
<keyword evidence="8" id="KW-0807">Transducer</keyword>
<dbReference type="GO" id="GO:0004930">
    <property type="term" value="F:G protein-coupled receptor activity"/>
    <property type="evidence" value="ECO:0007669"/>
    <property type="project" value="UniProtKB-KW"/>
</dbReference>
<feature type="transmembrane region" description="Helical" evidence="10">
    <location>
        <begin position="45"/>
        <end position="67"/>
    </location>
</feature>
<proteinExistence type="inferred from homology"/>
<dbReference type="Pfam" id="PF00001">
    <property type="entry name" value="7tm_1"/>
    <property type="match status" value="1"/>
</dbReference>
<sequence length="288" mass="32472">KMMFVVVIIFVICWLPMQILKITYKSFLDPYGQFKDAATEASYNQLLMVAQYMVYIIPAVNPIVYALMHQTFRRAFRVTFPCFYNSKSPLVLTPGHGPRRYTWSHRSTGTSTGCDNILKISRSDNVGRSISALISSSALAASVAINQSARKSVAERKLVPSKRISNRKLKDQRKRRYSGKQRSSSLVSERSSSFNTRRRSTSHGSEPSLDASLQADRARRFSGDLQCAGASKDGSKASLPYVNESYASDLQHERMFMSVGRLQHLVMQVIEEETSSEVEKEMLLCDKN</sequence>
<evidence type="ECO:0000313" key="12">
    <source>
        <dbReference type="EMBL" id="KAK8738486.1"/>
    </source>
</evidence>
<dbReference type="Proteomes" id="UP001445076">
    <property type="component" value="Unassembled WGS sequence"/>
</dbReference>
<comment type="subcellular location">
    <subcellularLocation>
        <location evidence="1">Membrane</location>
        <topology evidence="1">Multi-pass membrane protein</topology>
    </subcellularLocation>
</comment>
<evidence type="ECO:0000256" key="10">
    <source>
        <dbReference type="SAM" id="Phobius"/>
    </source>
</evidence>
<evidence type="ECO:0000259" key="11">
    <source>
        <dbReference type="PROSITE" id="PS50262"/>
    </source>
</evidence>
<evidence type="ECO:0000256" key="3">
    <source>
        <dbReference type="ARBA" id="ARBA00022692"/>
    </source>
</evidence>
<dbReference type="PANTHER" id="PTHR45695">
    <property type="entry name" value="LEUCOKININ RECEPTOR-RELATED"/>
    <property type="match status" value="1"/>
</dbReference>
<feature type="region of interest" description="Disordered" evidence="9">
    <location>
        <begin position="156"/>
        <end position="212"/>
    </location>
</feature>
<keyword evidence="5" id="KW-0297">G-protein coupled receptor</keyword>
<keyword evidence="6 10" id="KW-0472">Membrane</keyword>
<keyword evidence="3 10" id="KW-0812">Transmembrane</keyword>
<keyword evidence="7" id="KW-0675">Receptor</keyword>
<evidence type="ECO:0000256" key="7">
    <source>
        <dbReference type="ARBA" id="ARBA00023170"/>
    </source>
</evidence>
<evidence type="ECO:0000256" key="1">
    <source>
        <dbReference type="ARBA" id="ARBA00004141"/>
    </source>
</evidence>
<accession>A0AAW0XGV3</accession>
<reference evidence="12 13" key="1">
    <citation type="journal article" date="2024" name="BMC Genomics">
        <title>Genome assembly of redclaw crayfish (Cherax quadricarinatus) provides insights into its immune adaptation and hypoxia tolerance.</title>
        <authorList>
            <person name="Liu Z."/>
            <person name="Zheng J."/>
            <person name="Li H."/>
            <person name="Fang K."/>
            <person name="Wang S."/>
            <person name="He J."/>
            <person name="Zhou D."/>
            <person name="Weng S."/>
            <person name="Chi M."/>
            <person name="Gu Z."/>
            <person name="He J."/>
            <person name="Li F."/>
            <person name="Wang M."/>
        </authorList>
    </citation>
    <scope>NUCLEOTIDE SEQUENCE [LARGE SCALE GENOMIC DNA]</scope>
    <source>
        <strain evidence="12">ZL_2023a</strain>
    </source>
</reference>
<comment type="caution">
    <text evidence="12">The sequence shown here is derived from an EMBL/GenBank/DDBJ whole genome shotgun (WGS) entry which is preliminary data.</text>
</comment>
<evidence type="ECO:0000256" key="4">
    <source>
        <dbReference type="ARBA" id="ARBA00022989"/>
    </source>
</evidence>
<dbReference type="SUPFAM" id="SSF81321">
    <property type="entry name" value="Family A G protein-coupled receptor-like"/>
    <property type="match status" value="1"/>
</dbReference>
<dbReference type="GO" id="GO:0005886">
    <property type="term" value="C:plasma membrane"/>
    <property type="evidence" value="ECO:0007669"/>
    <property type="project" value="TreeGrafter"/>
</dbReference>
<evidence type="ECO:0000256" key="6">
    <source>
        <dbReference type="ARBA" id="ARBA00023136"/>
    </source>
</evidence>
<gene>
    <name evidence="12" type="ORF">OTU49_003903</name>
</gene>
<dbReference type="InterPro" id="IPR017452">
    <property type="entry name" value="GPCR_Rhodpsn_7TM"/>
</dbReference>
<dbReference type="PROSITE" id="PS50262">
    <property type="entry name" value="G_PROTEIN_RECEP_F1_2"/>
    <property type="match status" value="1"/>
</dbReference>
<dbReference type="PANTHER" id="PTHR45695:SF15">
    <property type="entry name" value="OPSIN RH2"/>
    <property type="match status" value="1"/>
</dbReference>
<evidence type="ECO:0000256" key="8">
    <source>
        <dbReference type="ARBA" id="ARBA00023224"/>
    </source>
</evidence>
<feature type="compositionally biased region" description="Basic residues" evidence="9">
    <location>
        <begin position="164"/>
        <end position="179"/>
    </location>
</feature>
<dbReference type="Gene3D" id="1.20.1070.10">
    <property type="entry name" value="Rhodopsin 7-helix transmembrane proteins"/>
    <property type="match status" value="1"/>
</dbReference>
<evidence type="ECO:0000313" key="13">
    <source>
        <dbReference type="Proteomes" id="UP001445076"/>
    </source>
</evidence>
<feature type="domain" description="G-protein coupled receptors family 1 profile" evidence="11">
    <location>
        <begin position="1"/>
        <end position="65"/>
    </location>
</feature>
<comment type="similarity">
    <text evidence="2">Belongs to the G-protein coupled receptor 1 family.</text>
</comment>